<evidence type="ECO:0000259" key="2">
    <source>
        <dbReference type="PROSITE" id="PS50835"/>
    </source>
</evidence>
<evidence type="ECO:0000313" key="3">
    <source>
        <dbReference type="EMBL" id="UYV62081.1"/>
    </source>
</evidence>
<dbReference type="PANTHER" id="PTHR10075">
    <property type="entry name" value="BASIGIN RELATED"/>
    <property type="match status" value="1"/>
</dbReference>
<dbReference type="Pfam" id="PF07679">
    <property type="entry name" value="I-set"/>
    <property type="match status" value="1"/>
</dbReference>
<name>A0ABY6JZJ2_9ARAC</name>
<feature type="domain" description="Ig-like" evidence="2">
    <location>
        <begin position="110"/>
        <end position="191"/>
    </location>
</feature>
<dbReference type="PANTHER" id="PTHR10075:SF101">
    <property type="entry name" value="ZWEI IG DOMAIN PROTEIN ZIG-3"/>
    <property type="match status" value="1"/>
</dbReference>
<dbReference type="PROSITE" id="PS50835">
    <property type="entry name" value="IG_LIKE"/>
    <property type="match status" value="2"/>
</dbReference>
<feature type="domain" description="Ig-like" evidence="2">
    <location>
        <begin position="14"/>
        <end position="105"/>
    </location>
</feature>
<sequence length="195" mass="21433">MIQNCIRALRSESPKIQAFAFPKDLKQGAKIFITCIVFQGRPPFAIRWLKDGEVLDPKKVENIRIVTSELQSSLHFDPVNSNSGGNYTCEMKNKHGQDSYTASLNIQAPPEWLSVPQDTTALEGSTATLQCNARGSPSPQVRWTTVTGDQKSPGNSSVLVFNPVERIHAGKYRCTADNGLGPPLQHTVTLTVHCE</sequence>
<dbReference type="InterPro" id="IPR013783">
    <property type="entry name" value="Ig-like_fold"/>
</dbReference>
<dbReference type="InterPro" id="IPR003599">
    <property type="entry name" value="Ig_sub"/>
</dbReference>
<dbReference type="SMART" id="SM00408">
    <property type="entry name" value="IGc2"/>
    <property type="match status" value="2"/>
</dbReference>
<keyword evidence="4" id="KW-1185">Reference proteome</keyword>
<dbReference type="SUPFAM" id="SSF48726">
    <property type="entry name" value="Immunoglobulin"/>
    <property type="match status" value="2"/>
</dbReference>
<proteinExistence type="predicted"/>
<dbReference type="InterPro" id="IPR003598">
    <property type="entry name" value="Ig_sub2"/>
</dbReference>
<protein>
    <recommendedName>
        <fullName evidence="2">Ig-like domain-containing protein</fullName>
    </recommendedName>
</protein>
<dbReference type="Proteomes" id="UP001235939">
    <property type="component" value="Chromosome 01"/>
</dbReference>
<dbReference type="SMART" id="SM00409">
    <property type="entry name" value="IG"/>
    <property type="match status" value="2"/>
</dbReference>
<organism evidence="3 4">
    <name type="scientific">Cordylochernes scorpioides</name>
    <dbReference type="NCBI Taxonomy" id="51811"/>
    <lineage>
        <taxon>Eukaryota</taxon>
        <taxon>Metazoa</taxon>
        <taxon>Ecdysozoa</taxon>
        <taxon>Arthropoda</taxon>
        <taxon>Chelicerata</taxon>
        <taxon>Arachnida</taxon>
        <taxon>Pseudoscorpiones</taxon>
        <taxon>Cheliferoidea</taxon>
        <taxon>Chernetidae</taxon>
        <taxon>Cordylochernes</taxon>
    </lineage>
</organism>
<dbReference type="InterPro" id="IPR013098">
    <property type="entry name" value="Ig_I-set"/>
</dbReference>
<evidence type="ECO:0000256" key="1">
    <source>
        <dbReference type="ARBA" id="ARBA00023319"/>
    </source>
</evidence>
<gene>
    <name evidence="3" type="ORF">LAZ67_1007770</name>
</gene>
<dbReference type="Pfam" id="PF13927">
    <property type="entry name" value="Ig_3"/>
    <property type="match status" value="1"/>
</dbReference>
<evidence type="ECO:0000313" key="4">
    <source>
        <dbReference type="Proteomes" id="UP001235939"/>
    </source>
</evidence>
<dbReference type="InterPro" id="IPR007110">
    <property type="entry name" value="Ig-like_dom"/>
</dbReference>
<dbReference type="InterPro" id="IPR036179">
    <property type="entry name" value="Ig-like_dom_sf"/>
</dbReference>
<dbReference type="Gene3D" id="2.60.40.10">
    <property type="entry name" value="Immunoglobulins"/>
    <property type="match status" value="2"/>
</dbReference>
<dbReference type="EMBL" id="CP092863">
    <property type="protein sequence ID" value="UYV62081.1"/>
    <property type="molecule type" value="Genomic_DNA"/>
</dbReference>
<reference evidence="3 4" key="1">
    <citation type="submission" date="2022-01" db="EMBL/GenBank/DDBJ databases">
        <title>A chromosomal length assembly of Cordylochernes scorpioides.</title>
        <authorList>
            <person name="Zeh D."/>
            <person name="Zeh J."/>
        </authorList>
    </citation>
    <scope>NUCLEOTIDE SEQUENCE [LARGE SCALE GENOMIC DNA]</scope>
    <source>
        <strain evidence="3">IN4F17</strain>
        <tissue evidence="3">Whole Body</tissue>
    </source>
</reference>
<accession>A0ABY6JZJ2</accession>
<keyword evidence="1" id="KW-0393">Immunoglobulin domain</keyword>